<keyword evidence="6 8" id="KW-1133">Transmembrane helix</keyword>
<keyword evidence="5" id="KW-0862">Zinc</keyword>
<keyword evidence="3" id="KW-1003">Cell membrane</keyword>
<dbReference type="GO" id="GO:0005385">
    <property type="term" value="F:zinc ion transmembrane transporter activity"/>
    <property type="evidence" value="ECO:0007669"/>
    <property type="project" value="TreeGrafter"/>
</dbReference>
<dbReference type="RefSeq" id="WP_015755873.1">
    <property type="nucleotide sequence ID" value="NC_013216.1"/>
</dbReference>
<keyword evidence="7 8" id="KW-0472">Membrane</keyword>
<dbReference type="InterPro" id="IPR003689">
    <property type="entry name" value="ZIP"/>
</dbReference>
<comment type="similarity">
    <text evidence="2">Belongs to the ZIP transporter (TC 2.A.5) family.</text>
</comment>
<feature type="transmembrane region" description="Helical" evidence="8">
    <location>
        <begin position="56"/>
        <end position="79"/>
    </location>
</feature>
<sequence>MAEIMILSLIAGLGTCLGAALVITFGQINSKSLSVFLGLACGVMIAVILFDLLPAAYFYGNIFSCLGGFCGGLLLLLLLELLTCNRQPATNSYYGHLRTGYLIALGIALHDFPEGLAIAAGFATASKLGPALVLAIGLHNIPEGMATAAPLWLGKQSAKRIIGINLLVSLVTPAGTLAGLWLLQLADYFISILLSFAAGAMTYIVFAKLFPESFNQHRRLALTGGFCGMLFFLLLSLLE</sequence>
<proteinExistence type="inferred from homology"/>
<organism evidence="9 10">
    <name type="scientific">Desulfofarcimen acetoxidans (strain ATCC 49208 / DSM 771 / KCTC 5769 / VKM B-1644 / 5575)</name>
    <name type="common">Desulfotomaculum acetoxidans</name>
    <dbReference type="NCBI Taxonomy" id="485916"/>
    <lineage>
        <taxon>Bacteria</taxon>
        <taxon>Bacillati</taxon>
        <taxon>Bacillota</taxon>
        <taxon>Clostridia</taxon>
        <taxon>Eubacteriales</taxon>
        <taxon>Peptococcaceae</taxon>
        <taxon>Desulfofarcimen</taxon>
    </lineage>
</organism>
<dbReference type="EMBL" id="CP001720">
    <property type="protein sequence ID" value="ACV61152.1"/>
    <property type="molecule type" value="Genomic_DNA"/>
</dbReference>
<keyword evidence="4 8" id="KW-0812">Transmembrane</keyword>
<feature type="transmembrane region" description="Helical" evidence="8">
    <location>
        <begin position="162"/>
        <end position="182"/>
    </location>
</feature>
<feature type="transmembrane region" description="Helical" evidence="8">
    <location>
        <begin position="33"/>
        <end position="50"/>
    </location>
</feature>
<feature type="transmembrane region" description="Helical" evidence="8">
    <location>
        <begin position="6"/>
        <end position="26"/>
    </location>
</feature>
<dbReference type="AlphaFoldDB" id="C8W2Z6"/>
<feature type="transmembrane region" description="Helical" evidence="8">
    <location>
        <begin position="219"/>
        <end position="238"/>
    </location>
</feature>
<accession>C8W2Z6</accession>
<name>C8W2Z6_DESAS</name>
<gene>
    <name evidence="9" type="ordered locus">Dtox_0199</name>
</gene>
<reference evidence="9 10" key="1">
    <citation type="journal article" date="2009" name="Stand. Genomic Sci.">
        <title>Complete genome sequence of Desulfotomaculum acetoxidans type strain (5575).</title>
        <authorList>
            <person name="Spring S."/>
            <person name="Lapidus A."/>
            <person name="Schroder M."/>
            <person name="Gleim D."/>
            <person name="Sims D."/>
            <person name="Meincke L."/>
            <person name="Glavina Del Rio T."/>
            <person name="Tice H."/>
            <person name="Copeland A."/>
            <person name="Cheng J.F."/>
            <person name="Lucas S."/>
            <person name="Chen F."/>
            <person name="Nolan M."/>
            <person name="Bruce D."/>
            <person name="Goodwin L."/>
            <person name="Pitluck S."/>
            <person name="Ivanova N."/>
            <person name="Mavromatis K."/>
            <person name="Mikhailova N."/>
            <person name="Pati A."/>
            <person name="Chen A."/>
            <person name="Palaniappan K."/>
            <person name="Land M."/>
            <person name="Hauser L."/>
            <person name="Chang Y.J."/>
            <person name="Jeffries C.D."/>
            <person name="Chain P."/>
            <person name="Saunders E."/>
            <person name="Brettin T."/>
            <person name="Detter J.C."/>
            <person name="Goker M."/>
            <person name="Bristow J."/>
            <person name="Eisen J.A."/>
            <person name="Markowitz V."/>
            <person name="Hugenholtz P."/>
            <person name="Kyrpides N.C."/>
            <person name="Klenk H.P."/>
            <person name="Han C."/>
        </authorList>
    </citation>
    <scope>NUCLEOTIDE SEQUENCE [LARGE SCALE GENOMIC DNA]</scope>
    <source>
        <strain evidence="10">ATCC 49208 / DSM 771 / VKM B-1644</strain>
    </source>
</reference>
<dbReference type="HOGENOM" id="CLU_015114_1_3_9"/>
<dbReference type="STRING" id="485916.Dtox_0199"/>
<dbReference type="KEGG" id="dae:Dtox_0199"/>
<evidence type="ECO:0000256" key="3">
    <source>
        <dbReference type="ARBA" id="ARBA00022475"/>
    </source>
</evidence>
<keyword evidence="10" id="KW-1185">Reference proteome</keyword>
<evidence type="ECO:0000313" key="9">
    <source>
        <dbReference type="EMBL" id="ACV61152.1"/>
    </source>
</evidence>
<evidence type="ECO:0000313" key="10">
    <source>
        <dbReference type="Proteomes" id="UP000002217"/>
    </source>
</evidence>
<dbReference type="OrthoDB" id="9787346at2"/>
<evidence type="ECO:0000256" key="1">
    <source>
        <dbReference type="ARBA" id="ARBA00004651"/>
    </source>
</evidence>
<evidence type="ECO:0000256" key="7">
    <source>
        <dbReference type="ARBA" id="ARBA00023136"/>
    </source>
</evidence>
<evidence type="ECO:0000256" key="8">
    <source>
        <dbReference type="SAM" id="Phobius"/>
    </source>
</evidence>
<comment type="subcellular location">
    <subcellularLocation>
        <location evidence="1">Cell membrane</location>
        <topology evidence="1">Multi-pass membrane protein</topology>
    </subcellularLocation>
</comment>
<feature type="transmembrane region" description="Helical" evidence="8">
    <location>
        <begin position="188"/>
        <end position="207"/>
    </location>
</feature>
<dbReference type="GO" id="GO:0005886">
    <property type="term" value="C:plasma membrane"/>
    <property type="evidence" value="ECO:0007669"/>
    <property type="project" value="UniProtKB-SubCell"/>
</dbReference>
<dbReference type="Pfam" id="PF02535">
    <property type="entry name" value="Zip"/>
    <property type="match status" value="1"/>
</dbReference>
<dbReference type="PANTHER" id="PTHR11040">
    <property type="entry name" value="ZINC/IRON TRANSPORTER"/>
    <property type="match status" value="1"/>
</dbReference>
<dbReference type="PANTHER" id="PTHR11040:SF211">
    <property type="entry name" value="ZINC TRANSPORTER ZIP11"/>
    <property type="match status" value="1"/>
</dbReference>
<evidence type="ECO:0000256" key="6">
    <source>
        <dbReference type="ARBA" id="ARBA00022989"/>
    </source>
</evidence>
<evidence type="ECO:0000256" key="4">
    <source>
        <dbReference type="ARBA" id="ARBA00022692"/>
    </source>
</evidence>
<dbReference type="eggNOG" id="COG0428">
    <property type="taxonomic scope" value="Bacteria"/>
</dbReference>
<evidence type="ECO:0000256" key="2">
    <source>
        <dbReference type="ARBA" id="ARBA00006939"/>
    </source>
</evidence>
<dbReference type="Proteomes" id="UP000002217">
    <property type="component" value="Chromosome"/>
</dbReference>
<protein>
    <submittedName>
        <fullName evidence="9">Zinc/iron permease</fullName>
    </submittedName>
</protein>
<evidence type="ECO:0000256" key="5">
    <source>
        <dbReference type="ARBA" id="ARBA00022833"/>
    </source>
</evidence>